<dbReference type="SUPFAM" id="SSF53300">
    <property type="entry name" value="vWA-like"/>
    <property type="match status" value="1"/>
</dbReference>
<evidence type="ECO:0000313" key="2">
    <source>
        <dbReference type="EMBL" id="MBD3662743.1"/>
    </source>
</evidence>
<evidence type="ECO:0000313" key="3">
    <source>
        <dbReference type="Proteomes" id="UP000635142"/>
    </source>
</evidence>
<keyword evidence="3" id="KW-1185">Reference proteome</keyword>
<dbReference type="Proteomes" id="UP000635142">
    <property type="component" value="Unassembled WGS sequence"/>
</dbReference>
<name>A0A927D1Q7_9RHOB</name>
<organism evidence="2 3">
    <name type="scientific">Sulfitobacter aestuariivivens</name>
    <dbReference type="NCBI Taxonomy" id="2766981"/>
    <lineage>
        <taxon>Bacteria</taxon>
        <taxon>Pseudomonadati</taxon>
        <taxon>Pseudomonadota</taxon>
        <taxon>Alphaproteobacteria</taxon>
        <taxon>Rhodobacterales</taxon>
        <taxon>Roseobacteraceae</taxon>
        <taxon>Sulfitobacter</taxon>
    </lineage>
</organism>
<gene>
    <name evidence="2" type="ORF">H9Q16_02300</name>
</gene>
<dbReference type="Pfam" id="PF06707">
    <property type="entry name" value="DUF1194"/>
    <property type="match status" value="1"/>
</dbReference>
<keyword evidence="1" id="KW-0732">Signal</keyword>
<comment type="caution">
    <text evidence="2">The sequence shown here is derived from an EMBL/GenBank/DDBJ whole genome shotgun (WGS) entry which is preliminary data.</text>
</comment>
<proteinExistence type="predicted"/>
<reference evidence="2" key="1">
    <citation type="submission" date="2020-08" db="EMBL/GenBank/DDBJ databases">
        <title>Sulfitobacter aestuariivivens sp. nov., isolated from a tidal flat.</title>
        <authorList>
            <person name="Park S."/>
            <person name="Yoon J.-H."/>
        </authorList>
    </citation>
    <scope>NUCLEOTIDE SEQUENCE</scope>
    <source>
        <strain evidence="2">TSTF-M16</strain>
    </source>
</reference>
<feature type="signal peptide" evidence="1">
    <location>
        <begin position="1"/>
        <end position="29"/>
    </location>
</feature>
<dbReference type="InterPro" id="IPR036465">
    <property type="entry name" value="vWFA_dom_sf"/>
</dbReference>
<dbReference type="EMBL" id="JACTAG010000001">
    <property type="protein sequence ID" value="MBD3662743.1"/>
    <property type="molecule type" value="Genomic_DNA"/>
</dbReference>
<sequence>MVQHGKHRPLVKRWLAISALFWAGASAQAAECRLALLLALDVSSSVDAAEDQLQRGGLVSALIAPEVEAAFFAADQPVALAVYEWSGRYNQSVLLDWTLIDGRAALIKAAEVIAASKRSHSDFPTAMGHSLGFGANLFRKAPPCLRQTLDVAGDGQNNDGFGPAAAYREFAFADVTVNGLVVNEAGSQSEVGLIAYYRGEVLHGPGAFLVIAEGFEDYEDAMRRKLERELTPPAIGALPVETGSAG</sequence>
<feature type="chain" id="PRO_5037197848" evidence="1">
    <location>
        <begin position="30"/>
        <end position="246"/>
    </location>
</feature>
<protein>
    <submittedName>
        <fullName evidence="2">DUF1194 domain-containing protein</fullName>
    </submittedName>
</protein>
<dbReference type="AlphaFoldDB" id="A0A927D1Q7"/>
<dbReference type="InterPro" id="IPR010607">
    <property type="entry name" value="DUF1194"/>
</dbReference>
<accession>A0A927D1Q7</accession>
<evidence type="ECO:0000256" key="1">
    <source>
        <dbReference type="SAM" id="SignalP"/>
    </source>
</evidence>